<comment type="caution">
    <text evidence="6">The sequence shown here is derived from an EMBL/GenBank/DDBJ whole genome shotgun (WGS) entry which is preliminary data.</text>
</comment>
<feature type="compositionally biased region" description="Polar residues" evidence="4">
    <location>
        <begin position="311"/>
        <end position="344"/>
    </location>
</feature>
<keyword evidence="6" id="KW-0378">Hydrolase</keyword>
<evidence type="ECO:0000256" key="3">
    <source>
        <dbReference type="PROSITE-ProRule" id="PRU01379"/>
    </source>
</evidence>
<keyword evidence="6" id="KW-0121">Carboxypeptidase</keyword>
<evidence type="ECO:0000313" key="6">
    <source>
        <dbReference type="EMBL" id="KAG5441467.1"/>
    </source>
</evidence>
<feature type="region of interest" description="Disordered" evidence="4">
    <location>
        <begin position="311"/>
        <end position="349"/>
    </location>
</feature>
<feature type="domain" description="Peptidase M14" evidence="5">
    <location>
        <begin position="1"/>
        <end position="241"/>
    </location>
</feature>
<dbReference type="AlphaFoldDB" id="A0A419QDB9"/>
<protein>
    <submittedName>
        <fullName evidence="6">Cytosolic carboxypeptidase 3</fullName>
    </submittedName>
</protein>
<dbReference type="InterPro" id="IPR050821">
    <property type="entry name" value="Cytosolic_carboxypeptidase"/>
</dbReference>
<evidence type="ECO:0000256" key="2">
    <source>
        <dbReference type="ARBA" id="ARBA00005988"/>
    </source>
</evidence>
<dbReference type="GO" id="GO:0008270">
    <property type="term" value="F:zinc ion binding"/>
    <property type="evidence" value="ECO:0007669"/>
    <property type="project" value="InterPro"/>
</dbReference>
<dbReference type="OrthoDB" id="10253041at2759"/>
<comment type="similarity">
    <text evidence="2 3">Belongs to the peptidase M14 family.</text>
</comment>
<reference evidence="6 7" key="1">
    <citation type="journal article" date="2018" name="Biotechnol. Adv.">
        <title>Improved genomic resources and new bioinformatic workflow for the carcinogenic parasite Clonorchis sinensis: Biotechnological implications.</title>
        <authorList>
            <person name="Wang D."/>
            <person name="Korhonen P.K."/>
            <person name="Gasser R.B."/>
            <person name="Young N.D."/>
        </authorList>
    </citation>
    <scope>NUCLEOTIDE SEQUENCE [LARGE SCALE GENOMIC DNA]</scope>
    <source>
        <strain evidence="6">Cs-k2</strain>
    </source>
</reference>
<dbReference type="GO" id="GO:0004181">
    <property type="term" value="F:metallocarboxypeptidase activity"/>
    <property type="evidence" value="ECO:0007669"/>
    <property type="project" value="InterPro"/>
</dbReference>
<dbReference type="InterPro" id="IPR000834">
    <property type="entry name" value="Peptidase_M14"/>
</dbReference>
<feature type="active site" description="Proton donor/acceptor" evidence="3">
    <location>
        <position position="215"/>
    </location>
</feature>
<dbReference type="Gene3D" id="3.40.630.10">
    <property type="entry name" value="Zn peptidases"/>
    <property type="match status" value="1"/>
</dbReference>
<dbReference type="Pfam" id="PF00246">
    <property type="entry name" value="Peptidase_M14"/>
    <property type="match status" value="1"/>
</dbReference>
<evidence type="ECO:0000313" key="7">
    <source>
        <dbReference type="Proteomes" id="UP000286415"/>
    </source>
</evidence>
<gene>
    <name evidence="6" type="ORF">CSKR_109829</name>
</gene>
<feature type="region of interest" description="Disordered" evidence="4">
    <location>
        <begin position="369"/>
        <end position="393"/>
    </location>
</feature>
<dbReference type="InParanoid" id="A0A419QDB9"/>
<evidence type="ECO:0000256" key="4">
    <source>
        <dbReference type="SAM" id="MobiDB-lite"/>
    </source>
</evidence>
<dbReference type="PANTHER" id="PTHR12756">
    <property type="entry name" value="CYTOSOLIC CARBOXYPEPTIDASE"/>
    <property type="match status" value="1"/>
</dbReference>
<proteinExistence type="inferred from homology"/>
<dbReference type="Proteomes" id="UP000286415">
    <property type="component" value="Unassembled WGS sequence"/>
</dbReference>
<accession>A0A419QDB9</accession>
<dbReference type="PROSITE" id="PS52035">
    <property type="entry name" value="PEPTIDASE_M14"/>
    <property type="match status" value="1"/>
</dbReference>
<sequence>MAVASIPIGDVTHFTVAICVPDWEKIAVILTARVHPGETNSSWVILGLMRSLISNNSEAEFLRRSYVFRIVPMLNPDGVILGNYRCSITGHDLNRNYRKPQKDVFPTIWHTRELVRQCKLKHMDVIYYDLHGHSRRNNVFTYGCDQSLRKAPNNTDTVNPVTLLQDRVLPFLLSKLLPDKFSLTACRFNIQRQKESTSRVVFWREFELTHSFTLETTFNGSNLMRREVKQFDVTDFMDVGRSIGPCLLEFHRLYAKPSLMRAMIARIARTFLVHLLQEGQSTDAQSDDIDASNQSEENANLMRTRRSQLEQGFENSVDGNTKPTFSDNTTTSDMIGMETQSGPQLPTKMTLEDMVDSICRLEADRELNTAGATHEPDESSSSDSNSDSEPELEVGAQNELLLNVDDTKGFEILKTQCKLTAEPVIKRTSGEKKVKGKAGRSVRSQGRGLGKRSFTLPCLRSSRRCNTESSGEISDISRENSGAESGRKNFLMQKPKSEQKKLEAGTQFVGKYDGKTNNGIPCFVEKRLLERACQKLYRVWQKTDFTNDEDVRRYWRCIDYVESTLKMALLFETTEEDEEDYRQFLERLSLIKNKTRERLETLLVDRPWCSETRWKEYHPYRHIFHKAVKMQSKKGY</sequence>
<dbReference type="PANTHER" id="PTHR12756:SF4">
    <property type="entry name" value="PEPTIDASE M14 CARBOXYPEPTIDASE A DOMAIN-CONTAINING PROTEIN"/>
    <property type="match status" value="1"/>
</dbReference>
<feature type="region of interest" description="Disordered" evidence="4">
    <location>
        <begin position="430"/>
        <end position="449"/>
    </location>
</feature>
<dbReference type="SUPFAM" id="SSF53187">
    <property type="entry name" value="Zn-dependent exopeptidases"/>
    <property type="match status" value="1"/>
</dbReference>
<reference evidence="6 7" key="2">
    <citation type="journal article" date="2021" name="Genomics">
        <title>High-quality reference genome for Clonorchis sinensis.</title>
        <authorList>
            <person name="Young N.D."/>
            <person name="Stroehlein A.J."/>
            <person name="Kinkar L."/>
            <person name="Wang T."/>
            <person name="Sohn W.M."/>
            <person name="Chang B.C.H."/>
            <person name="Kaur P."/>
            <person name="Weisz D."/>
            <person name="Dudchenko O."/>
            <person name="Aiden E.L."/>
            <person name="Korhonen P.K."/>
            <person name="Gasser R.B."/>
        </authorList>
    </citation>
    <scope>NUCLEOTIDE SEQUENCE [LARGE SCALE GENOMIC DNA]</scope>
    <source>
        <strain evidence="6">Cs-k2</strain>
    </source>
</reference>
<name>A0A419QDB9_CLOSI</name>
<organism evidence="6 7">
    <name type="scientific">Clonorchis sinensis</name>
    <name type="common">Chinese liver fluke</name>
    <dbReference type="NCBI Taxonomy" id="79923"/>
    <lineage>
        <taxon>Eukaryota</taxon>
        <taxon>Metazoa</taxon>
        <taxon>Spiralia</taxon>
        <taxon>Lophotrochozoa</taxon>
        <taxon>Platyhelminthes</taxon>
        <taxon>Trematoda</taxon>
        <taxon>Digenea</taxon>
        <taxon>Opisthorchiida</taxon>
        <taxon>Opisthorchiata</taxon>
        <taxon>Opisthorchiidae</taxon>
        <taxon>Clonorchis</taxon>
    </lineage>
</organism>
<keyword evidence="7" id="KW-1185">Reference proteome</keyword>
<dbReference type="GO" id="GO:0006508">
    <property type="term" value="P:proteolysis"/>
    <property type="evidence" value="ECO:0007669"/>
    <property type="project" value="InterPro"/>
</dbReference>
<keyword evidence="6" id="KW-0645">Protease</keyword>
<dbReference type="EMBL" id="NIRI02000077">
    <property type="protein sequence ID" value="KAG5441467.1"/>
    <property type="molecule type" value="Genomic_DNA"/>
</dbReference>
<evidence type="ECO:0000259" key="5">
    <source>
        <dbReference type="PROSITE" id="PS52035"/>
    </source>
</evidence>
<evidence type="ECO:0000256" key="1">
    <source>
        <dbReference type="ARBA" id="ARBA00001947"/>
    </source>
</evidence>
<feature type="region of interest" description="Disordered" evidence="4">
    <location>
        <begin position="465"/>
        <end position="489"/>
    </location>
</feature>
<comment type="cofactor">
    <cofactor evidence="1">
        <name>Zn(2+)</name>
        <dbReference type="ChEBI" id="CHEBI:29105"/>
    </cofactor>
</comment>